<sequence length="550" mass="63819">MDAYKKSVEKFEESLPDMTELDNARKKLSSLQEERDEVQRDLNLLSGSREDCWDNVKDDIKRNIQDLEISLKKRNVLVEKLEAKLKDRQRGKNKLETANMILKNRNSALLIRLKRQVDQQKKKFEQLINHIGITEDRLNLSKARHLVFDYRIELKSMASSWPSAGRPPKLPGPNGLSFARQSTGGSYVQRFKIQRERIKTLHPGEDDLKAYQKNIDKMLPKISQRFPGVNREATGVRKFTRSNSIDTLKLPGVNLGSTFAQAARRRQPIPVKTFNMRTVRKWVKAVSEGRDDMEDEPRPGRPVTACGDANISKVLVSLSDDRRKTCEEISTETSMSRTNFLRRFQTEQNDFLGRIITGDETWVYSWDPETKRQSAEWRDFDEPRPEKVRRKQGALKVMHMIFFDMNGVILRWPVPIGTTINAQYYKKVLQDKLRPAIRKKRPGLLESGILFYHDNAPVHTARAVTDVLAGYKWELLEHPRYSPDLAPCDFHLFPKMKEHLRGQRFETEEDIIQATKVAIKNLDKCSYVTAFKDWLQRIEKCANNGGCYVE</sequence>
<evidence type="ECO:0000313" key="2">
    <source>
        <dbReference type="EMBL" id="KAK3765936.1"/>
    </source>
</evidence>
<dbReference type="GO" id="GO:0003676">
    <property type="term" value="F:nucleic acid binding"/>
    <property type="evidence" value="ECO:0007669"/>
    <property type="project" value="InterPro"/>
</dbReference>
<dbReference type="InterPro" id="IPR001888">
    <property type="entry name" value="Transposase_1"/>
</dbReference>
<comment type="caution">
    <text evidence="2">The sequence shown here is derived from an EMBL/GenBank/DDBJ whole genome shotgun (WGS) entry which is preliminary data.</text>
</comment>
<feature type="coiled-coil region" evidence="1">
    <location>
        <begin position="21"/>
        <end position="130"/>
    </location>
</feature>
<dbReference type="AlphaFoldDB" id="A0AAE0ZBM9"/>
<dbReference type="Gene3D" id="3.30.420.10">
    <property type="entry name" value="Ribonuclease H-like superfamily/Ribonuclease H"/>
    <property type="match status" value="1"/>
</dbReference>
<name>A0AAE0ZBM9_9GAST</name>
<dbReference type="Proteomes" id="UP001283361">
    <property type="component" value="Unassembled WGS sequence"/>
</dbReference>
<dbReference type="PANTHER" id="PTHR46060">
    <property type="entry name" value="MARINER MOS1 TRANSPOSASE-LIKE PROTEIN"/>
    <property type="match status" value="1"/>
</dbReference>
<dbReference type="EMBL" id="JAWDGP010004263">
    <property type="protein sequence ID" value="KAK3765936.1"/>
    <property type="molecule type" value="Genomic_DNA"/>
</dbReference>
<evidence type="ECO:0008006" key="4">
    <source>
        <dbReference type="Google" id="ProtNLM"/>
    </source>
</evidence>
<proteinExistence type="predicted"/>
<keyword evidence="3" id="KW-1185">Reference proteome</keyword>
<accession>A0AAE0ZBM9</accession>
<dbReference type="InterPro" id="IPR036397">
    <property type="entry name" value="RNaseH_sf"/>
</dbReference>
<dbReference type="InterPro" id="IPR052709">
    <property type="entry name" value="Transposase-MT_Hybrid"/>
</dbReference>
<gene>
    <name evidence="2" type="ORF">RRG08_002180</name>
</gene>
<organism evidence="2 3">
    <name type="scientific">Elysia crispata</name>
    <name type="common">lettuce slug</name>
    <dbReference type="NCBI Taxonomy" id="231223"/>
    <lineage>
        <taxon>Eukaryota</taxon>
        <taxon>Metazoa</taxon>
        <taxon>Spiralia</taxon>
        <taxon>Lophotrochozoa</taxon>
        <taxon>Mollusca</taxon>
        <taxon>Gastropoda</taxon>
        <taxon>Heterobranchia</taxon>
        <taxon>Euthyneura</taxon>
        <taxon>Panpulmonata</taxon>
        <taxon>Sacoglossa</taxon>
        <taxon>Placobranchoidea</taxon>
        <taxon>Plakobranchidae</taxon>
        <taxon>Elysia</taxon>
    </lineage>
</organism>
<evidence type="ECO:0000256" key="1">
    <source>
        <dbReference type="SAM" id="Coils"/>
    </source>
</evidence>
<reference evidence="2" key="1">
    <citation type="journal article" date="2023" name="G3 (Bethesda)">
        <title>A reference genome for the long-term kleptoplast-retaining sea slug Elysia crispata morphotype clarki.</title>
        <authorList>
            <person name="Eastman K.E."/>
            <person name="Pendleton A.L."/>
            <person name="Shaikh M.A."/>
            <person name="Suttiyut T."/>
            <person name="Ogas R."/>
            <person name="Tomko P."/>
            <person name="Gavelis G."/>
            <person name="Widhalm J.R."/>
            <person name="Wisecaver J.H."/>
        </authorList>
    </citation>
    <scope>NUCLEOTIDE SEQUENCE</scope>
    <source>
        <strain evidence="2">ECLA1</strain>
    </source>
</reference>
<dbReference type="Pfam" id="PF01359">
    <property type="entry name" value="Transposase_1"/>
    <property type="match status" value="1"/>
</dbReference>
<protein>
    <recommendedName>
        <fullName evidence="4">Transposase</fullName>
    </recommendedName>
</protein>
<evidence type="ECO:0000313" key="3">
    <source>
        <dbReference type="Proteomes" id="UP001283361"/>
    </source>
</evidence>
<dbReference type="PANTHER" id="PTHR46060:SF1">
    <property type="entry name" value="MARINER MOS1 TRANSPOSASE-LIKE PROTEIN"/>
    <property type="match status" value="1"/>
</dbReference>
<keyword evidence="1" id="KW-0175">Coiled coil</keyword>